<comment type="caution">
    <text evidence="3">The sequence shown here is derived from an EMBL/GenBank/DDBJ whole genome shotgun (WGS) entry which is preliminary data.</text>
</comment>
<organism evidence="3 4">
    <name type="scientific">Hexamita inflata</name>
    <dbReference type="NCBI Taxonomy" id="28002"/>
    <lineage>
        <taxon>Eukaryota</taxon>
        <taxon>Metamonada</taxon>
        <taxon>Diplomonadida</taxon>
        <taxon>Hexamitidae</taxon>
        <taxon>Hexamitinae</taxon>
        <taxon>Hexamita</taxon>
    </lineage>
</organism>
<keyword evidence="1" id="KW-0433">Leucine-rich repeat</keyword>
<dbReference type="Proteomes" id="UP001642409">
    <property type="component" value="Unassembled WGS sequence"/>
</dbReference>
<keyword evidence="2" id="KW-0677">Repeat</keyword>
<dbReference type="PANTHER" id="PTHR46652">
    <property type="entry name" value="LEUCINE-RICH REPEAT AND IQ DOMAIN-CONTAINING PROTEIN 1-RELATED"/>
    <property type="match status" value="1"/>
</dbReference>
<name>A0ABP1GMK6_9EUKA</name>
<dbReference type="InterPro" id="IPR001611">
    <property type="entry name" value="Leu-rich_rpt"/>
</dbReference>
<accession>A0ABP1GMK6</accession>
<proteinExistence type="predicted"/>
<dbReference type="PROSITE" id="PS51450">
    <property type="entry name" value="LRR"/>
    <property type="match status" value="2"/>
</dbReference>
<keyword evidence="4" id="KW-1185">Reference proteome</keyword>
<dbReference type="EMBL" id="CAXDID020000002">
    <property type="protein sequence ID" value="CAL5970854.1"/>
    <property type="molecule type" value="Genomic_DNA"/>
</dbReference>
<dbReference type="InterPro" id="IPR050836">
    <property type="entry name" value="SDS22/Internalin_LRR"/>
</dbReference>
<evidence type="ECO:0000256" key="1">
    <source>
        <dbReference type="ARBA" id="ARBA00022614"/>
    </source>
</evidence>
<sequence>MEYEQSMIKKYQFYIQNQVLTLSESDLQNIEFISNFDIRELKFEQCSDLVPKLSSKTIKELTLQFCGIYSVEQFQLENLEVLILHDSFYTQIKTNWLQLTQSITQFNNLKALTLYGYNGMDISPLSQMTQLQKLILGQLGLQNTNMLSPLVNLNELQIQSNQNIDITSLQFLTQLTILNLDSCCLKNIDALQSLVNLNELSLYSNENVHITPIQFLKQLKKLNICYCCIKNIDILQSNKKLEKLFLQNNLIVYIQPLQHLNSLTEVNAQSNKVIDSQTIQKLSKQGFNLNNQRQPSAEEIKYANKIRDVNSPITSLNQICSKTQILKSKFDAKIQKLEQSLESLKYNHGMFVAKVASLLQSVNTTMFANQ</sequence>
<dbReference type="Gene3D" id="3.80.10.10">
    <property type="entry name" value="Ribonuclease Inhibitor"/>
    <property type="match status" value="1"/>
</dbReference>
<evidence type="ECO:0000313" key="3">
    <source>
        <dbReference type="EMBL" id="CAL5970854.1"/>
    </source>
</evidence>
<reference evidence="3 4" key="1">
    <citation type="submission" date="2024-07" db="EMBL/GenBank/DDBJ databases">
        <authorList>
            <person name="Akdeniz Z."/>
        </authorList>
    </citation>
    <scope>NUCLEOTIDE SEQUENCE [LARGE SCALE GENOMIC DNA]</scope>
</reference>
<evidence type="ECO:0000256" key="2">
    <source>
        <dbReference type="ARBA" id="ARBA00022737"/>
    </source>
</evidence>
<gene>
    <name evidence="3" type="ORF">HINF_LOCUS794</name>
</gene>
<dbReference type="PANTHER" id="PTHR46652:SF3">
    <property type="entry name" value="LEUCINE-RICH REPEAT-CONTAINING PROTEIN 9"/>
    <property type="match status" value="1"/>
</dbReference>
<protein>
    <submittedName>
        <fullName evidence="3">T9SS_type A sorting domain-containing protein</fullName>
    </submittedName>
</protein>
<dbReference type="InterPro" id="IPR032675">
    <property type="entry name" value="LRR_dom_sf"/>
</dbReference>
<dbReference type="SUPFAM" id="SSF52058">
    <property type="entry name" value="L domain-like"/>
    <property type="match status" value="1"/>
</dbReference>
<evidence type="ECO:0000313" key="4">
    <source>
        <dbReference type="Proteomes" id="UP001642409"/>
    </source>
</evidence>